<keyword evidence="1" id="KW-1133">Transmembrane helix</keyword>
<feature type="transmembrane region" description="Helical" evidence="1">
    <location>
        <begin position="45"/>
        <end position="66"/>
    </location>
</feature>
<dbReference type="Proteomes" id="UP000823633">
    <property type="component" value="Unassembled WGS sequence"/>
</dbReference>
<accession>A0A9D9E8T8</accession>
<dbReference type="AlphaFoldDB" id="A0A9D9E8T8"/>
<feature type="transmembrane region" description="Helical" evidence="1">
    <location>
        <begin position="12"/>
        <end position="33"/>
    </location>
</feature>
<gene>
    <name evidence="2" type="ORF">IAC42_06600</name>
</gene>
<comment type="caution">
    <text evidence="2">The sequence shown here is derived from an EMBL/GenBank/DDBJ whole genome shotgun (WGS) entry which is preliminary data.</text>
</comment>
<evidence type="ECO:0000313" key="3">
    <source>
        <dbReference type="Proteomes" id="UP000823633"/>
    </source>
</evidence>
<reference evidence="2" key="2">
    <citation type="journal article" date="2021" name="PeerJ">
        <title>Extensive microbial diversity within the chicken gut microbiome revealed by metagenomics and culture.</title>
        <authorList>
            <person name="Gilroy R."/>
            <person name="Ravi A."/>
            <person name="Getino M."/>
            <person name="Pursley I."/>
            <person name="Horton D.L."/>
            <person name="Alikhan N.F."/>
            <person name="Baker D."/>
            <person name="Gharbi K."/>
            <person name="Hall N."/>
            <person name="Watson M."/>
            <person name="Adriaenssens E.M."/>
            <person name="Foster-Nyarko E."/>
            <person name="Jarju S."/>
            <person name="Secka A."/>
            <person name="Antonio M."/>
            <person name="Oren A."/>
            <person name="Chaudhuri R.R."/>
            <person name="La Ragione R."/>
            <person name="Hildebrand F."/>
            <person name="Pallen M.J."/>
        </authorList>
    </citation>
    <scope>NUCLEOTIDE SEQUENCE</scope>
    <source>
        <strain evidence="2">11167</strain>
    </source>
</reference>
<protein>
    <submittedName>
        <fullName evidence="2">Uncharacterized protein</fullName>
    </submittedName>
</protein>
<sequence>MEVGSSFWRRFALMMAGVLGMGVFISLLLEVGYGTDTCSFMNSSIATSLTVGLGPVMVCLNIVLFIPQLLWGRRMIGVGTLANVTHPYPRVGACKSSG</sequence>
<evidence type="ECO:0000313" key="2">
    <source>
        <dbReference type="EMBL" id="MBO8443412.1"/>
    </source>
</evidence>
<reference evidence="2" key="1">
    <citation type="submission" date="2020-10" db="EMBL/GenBank/DDBJ databases">
        <authorList>
            <person name="Gilroy R."/>
        </authorList>
    </citation>
    <scope>NUCLEOTIDE SEQUENCE</scope>
    <source>
        <strain evidence="2">11167</strain>
    </source>
</reference>
<dbReference type="EMBL" id="JADIMU010000042">
    <property type="protein sequence ID" value="MBO8443412.1"/>
    <property type="molecule type" value="Genomic_DNA"/>
</dbReference>
<evidence type="ECO:0000256" key="1">
    <source>
        <dbReference type="SAM" id="Phobius"/>
    </source>
</evidence>
<organism evidence="2 3">
    <name type="scientific">Candidatus Aphodenecus pullistercoris</name>
    <dbReference type="NCBI Taxonomy" id="2840669"/>
    <lineage>
        <taxon>Bacteria</taxon>
        <taxon>Pseudomonadati</taxon>
        <taxon>Spirochaetota</taxon>
        <taxon>Spirochaetia</taxon>
        <taxon>Spirochaetales</taxon>
        <taxon>Candidatus Aphodenecus</taxon>
    </lineage>
</organism>
<name>A0A9D9E8T8_9SPIR</name>
<keyword evidence="1" id="KW-0812">Transmembrane</keyword>
<proteinExistence type="predicted"/>
<keyword evidence="1" id="KW-0472">Membrane</keyword>